<evidence type="ECO:0000259" key="10">
    <source>
        <dbReference type="PROSITE" id="PS50016"/>
    </source>
</evidence>
<feature type="region of interest" description="Disordered" evidence="9">
    <location>
        <begin position="554"/>
        <end position="668"/>
    </location>
</feature>
<dbReference type="Proteomes" id="UP001497453">
    <property type="component" value="Chromosome 8"/>
</dbReference>
<feature type="compositionally biased region" description="Basic and acidic residues" evidence="9">
    <location>
        <begin position="622"/>
        <end position="635"/>
    </location>
</feature>
<evidence type="ECO:0000313" key="12">
    <source>
        <dbReference type="EMBL" id="CAL1715046.1"/>
    </source>
</evidence>
<dbReference type="SMART" id="SM00249">
    <property type="entry name" value="PHD"/>
    <property type="match status" value="1"/>
</dbReference>
<dbReference type="Pfam" id="PF07500">
    <property type="entry name" value="TFIIS_M"/>
    <property type="match status" value="1"/>
</dbReference>
<dbReference type="Gene3D" id="1.10.472.30">
    <property type="entry name" value="Transcription elongation factor S-II, central domain"/>
    <property type="match status" value="1"/>
</dbReference>
<dbReference type="InterPro" id="IPR003618">
    <property type="entry name" value="TFIIS_cen_dom"/>
</dbReference>
<dbReference type="CDD" id="cd21538">
    <property type="entry name" value="SPOC_TFIIS"/>
    <property type="match status" value="1"/>
</dbReference>
<dbReference type="InterPro" id="IPR019786">
    <property type="entry name" value="Zinc_finger_PHD-type_CS"/>
</dbReference>
<keyword evidence="5 7" id="KW-0863">Zinc-finger</keyword>
<evidence type="ECO:0000313" key="13">
    <source>
        <dbReference type="Proteomes" id="UP001497453"/>
    </source>
</evidence>
<feature type="compositionally biased region" description="Low complexity" evidence="9">
    <location>
        <begin position="573"/>
        <end position="585"/>
    </location>
</feature>
<dbReference type="InterPro" id="IPR013083">
    <property type="entry name" value="Znf_RING/FYVE/PHD"/>
</dbReference>
<keyword evidence="4" id="KW-0479">Metal-binding</keyword>
<evidence type="ECO:0000256" key="9">
    <source>
        <dbReference type="SAM" id="MobiDB-lite"/>
    </source>
</evidence>
<feature type="compositionally biased region" description="Low complexity" evidence="9">
    <location>
        <begin position="1"/>
        <end position="11"/>
    </location>
</feature>
<feature type="compositionally biased region" description="Basic and acidic residues" evidence="9">
    <location>
        <begin position="1028"/>
        <end position="1041"/>
    </location>
</feature>
<feature type="compositionally biased region" description="Low complexity" evidence="9">
    <location>
        <begin position="974"/>
        <end position="990"/>
    </location>
</feature>
<dbReference type="PANTHER" id="PTHR11477:SF11">
    <property type="entry name" value="TRANSCRIPTION FACTOR BYE1"/>
    <property type="match status" value="1"/>
</dbReference>
<comment type="function">
    <text evidence="1">Negative regulator of transcription elongation.</text>
</comment>
<keyword evidence="8" id="KW-0175">Coiled coil</keyword>
<proteinExistence type="inferred from homology"/>
<dbReference type="InterPro" id="IPR011011">
    <property type="entry name" value="Znf_FYVE_PHD"/>
</dbReference>
<feature type="region of interest" description="Disordered" evidence="9">
    <location>
        <begin position="955"/>
        <end position="1093"/>
    </location>
</feature>
<feature type="region of interest" description="Disordered" evidence="9">
    <location>
        <begin position="870"/>
        <end position="934"/>
    </location>
</feature>
<feature type="compositionally biased region" description="Basic and acidic residues" evidence="9">
    <location>
        <begin position="27"/>
        <end position="45"/>
    </location>
</feature>
<gene>
    <name evidence="12" type="ORF">GFSPODELE1_LOCUS10038</name>
</gene>
<feature type="compositionally biased region" description="Basic and acidic residues" evidence="9">
    <location>
        <begin position="222"/>
        <end position="231"/>
    </location>
</feature>
<dbReference type="SMART" id="SM00510">
    <property type="entry name" value="TFS2M"/>
    <property type="match status" value="1"/>
</dbReference>
<evidence type="ECO:0000259" key="11">
    <source>
        <dbReference type="PROSITE" id="PS51321"/>
    </source>
</evidence>
<evidence type="ECO:0000256" key="7">
    <source>
        <dbReference type="PROSITE-ProRule" id="PRU00146"/>
    </source>
</evidence>
<dbReference type="InterPro" id="IPR001965">
    <property type="entry name" value="Znf_PHD"/>
</dbReference>
<feature type="domain" description="TFIIS central" evidence="11">
    <location>
        <begin position="267"/>
        <end position="420"/>
    </location>
</feature>
<name>A0ABP1E4R5_9APHY</name>
<accession>A0ABP1E4R5</accession>
<evidence type="ECO:0000256" key="2">
    <source>
        <dbReference type="ARBA" id="ARBA00011050"/>
    </source>
</evidence>
<evidence type="ECO:0000256" key="3">
    <source>
        <dbReference type="ARBA" id="ARBA00021616"/>
    </source>
</evidence>
<keyword evidence="6" id="KW-0862">Zinc</keyword>
<feature type="coiled-coil region" evidence="8">
    <location>
        <begin position="432"/>
        <end position="467"/>
    </location>
</feature>
<dbReference type="PROSITE" id="PS01359">
    <property type="entry name" value="ZF_PHD_1"/>
    <property type="match status" value="1"/>
</dbReference>
<evidence type="ECO:0000256" key="8">
    <source>
        <dbReference type="SAM" id="Coils"/>
    </source>
</evidence>
<dbReference type="Pfam" id="PF07744">
    <property type="entry name" value="SPOC"/>
    <property type="match status" value="1"/>
</dbReference>
<feature type="compositionally biased region" description="Polar residues" evidence="9">
    <location>
        <begin position="908"/>
        <end position="934"/>
    </location>
</feature>
<feature type="compositionally biased region" description="Basic and acidic residues" evidence="9">
    <location>
        <begin position="644"/>
        <end position="653"/>
    </location>
</feature>
<dbReference type="Gene3D" id="3.30.40.10">
    <property type="entry name" value="Zinc/RING finger domain, C3HC4 (zinc finger)"/>
    <property type="match status" value="1"/>
</dbReference>
<comment type="similarity">
    <text evidence="2">Belongs to the BYE1 family.</text>
</comment>
<feature type="compositionally biased region" description="Pro residues" evidence="9">
    <location>
        <begin position="870"/>
        <end position="888"/>
    </location>
</feature>
<dbReference type="InterPro" id="IPR036575">
    <property type="entry name" value="TFIIS_cen_dom_sf"/>
</dbReference>
<feature type="compositionally biased region" description="Acidic residues" evidence="9">
    <location>
        <begin position="160"/>
        <end position="177"/>
    </location>
</feature>
<organism evidence="12 13">
    <name type="scientific">Somion occarium</name>
    <dbReference type="NCBI Taxonomy" id="3059160"/>
    <lineage>
        <taxon>Eukaryota</taxon>
        <taxon>Fungi</taxon>
        <taxon>Dikarya</taxon>
        <taxon>Basidiomycota</taxon>
        <taxon>Agaricomycotina</taxon>
        <taxon>Agaricomycetes</taxon>
        <taxon>Polyporales</taxon>
        <taxon>Cerrenaceae</taxon>
        <taxon>Somion</taxon>
    </lineage>
</organism>
<feature type="compositionally biased region" description="Low complexity" evidence="9">
    <location>
        <begin position="142"/>
        <end position="151"/>
    </location>
</feature>
<feature type="region of interest" description="Disordered" evidence="9">
    <location>
        <begin position="468"/>
        <end position="517"/>
    </location>
</feature>
<dbReference type="Pfam" id="PF00628">
    <property type="entry name" value="PHD"/>
    <property type="match status" value="1"/>
</dbReference>
<feature type="region of interest" description="Disordered" evidence="9">
    <location>
        <begin position="1"/>
        <end position="49"/>
    </location>
</feature>
<evidence type="ECO:0000256" key="5">
    <source>
        <dbReference type="ARBA" id="ARBA00022771"/>
    </source>
</evidence>
<dbReference type="EMBL" id="OZ037951">
    <property type="protein sequence ID" value="CAL1715046.1"/>
    <property type="molecule type" value="Genomic_DNA"/>
</dbReference>
<feature type="domain" description="PHD-type" evidence="10">
    <location>
        <begin position="56"/>
        <end position="106"/>
    </location>
</feature>
<dbReference type="SUPFAM" id="SSF46942">
    <property type="entry name" value="Elongation factor TFIIS domain 2"/>
    <property type="match status" value="1"/>
</dbReference>
<dbReference type="InterPro" id="IPR012921">
    <property type="entry name" value="SPOC_C"/>
</dbReference>
<feature type="compositionally biased region" description="Pro residues" evidence="9">
    <location>
        <begin position="562"/>
        <end position="572"/>
    </location>
</feature>
<dbReference type="SUPFAM" id="SSF57903">
    <property type="entry name" value="FYVE/PHD zinc finger"/>
    <property type="match status" value="1"/>
</dbReference>
<feature type="compositionally biased region" description="Basic residues" evidence="9">
    <location>
        <begin position="1042"/>
        <end position="1051"/>
    </location>
</feature>
<dbReference type="InterPro" id="IPR019787">
    <property type="entry name" value="Znf_PHD-finger"/>
</dbReference>
<reference evidence="13" key="1">
    <citation type="submission" date="2024-04" db="EMBL/GenBank/DDBJ databases">
        <authorList>
            <person name="Shaw F."/>
            <person name="Minotto A."/>
        </authorList>
    </citation>
    <scope>NUCLEOTIDE SEQUENCE [LARGE SCALE GENOMIC DNA]</scope>
</reference>
<dbReference type="PROSITE" id="PS51321">
    <property type="entry name" value="TFIIS_CENTRAL"/>
    <property type="match status" value="1"/>
</dbReference>
<dbReference type="PROSITE" id="PS50016">
    <property type="entry name" value="ZF_PHD_2"/>
    <property type="match status" value="1"/>
</dbReference>
<feature type="compositionally biased region" description="Pro residues" evidence="9">
    <location>
        <begin position="991"/>
        <end position="1010"/>
    </location>
</feature>
<evidence type="ECO:0000256" key="6">
    <source>
        <dbReference type="ARBA" id="ARBA00022833"/>
    </source>
</evidence>
<feature type="region of interest" description="Disordered" evidence="9">
    <location>
        <begin position="129"/>
        <end position="266"/>
    </location>
</feature>
<feature type="compositionally biased region" description="Basic and acidic residues" evidence="9">
    <location>
        <begin position="1053"/>
        <end position="1063"/>
    </location>
</feature>
<sequence>MIAATMSTRAAARARKERTSVSSQHDNPTDKENTKVSGHKPETKSTRAKTKAKAPKVYCTCKKPDDGTPMILCSECKEWYHFNCVDLKESDAEDIRLYICPACHEKTGLHTVNANDVYCLVDWEGPEAMEDRQDKPKPSTSGPSPVKVTKGPPKPKRPEPEEEEESASDEGSEDEYIAEQHKTQGKRRARRLSLSSESASSDEDAETHKAPKRMRRASTASKDVRPKKESESPGPSSTRKRRQSTTTHPVPPPKRRKSESTPGEDATRKYCLTKLEEVFTQIFLRYPILPQDETQEGDEITPSKKTEELTPEEKELVEEKAKHFTADLEHCMFELYAEPDKTGKPHAAAKYKERFRMLTFNLSKPDRVILHKRIASSHISPKELSTMSSTDLANEETKQIIKQAEKEALAQTILKKTILPRAKMTHKGIQDIEDINDASSRYREREREEEEEEDRIERERLARLKVQAERAQAQANQGSVPPESPITPTWGGPPSLPMHGMQGQGATGPPSMSARPPVNPLFVPSASDMSTPAVEGELNLADLINIDDELSMEDVSPSLSVPSPPVAPPAISPPSTAISPDSTTSNAPSQSPPSHATGISPFAAKPDSSSRPSFDLHSLWTPRDESQASPAHDEPVAEPAVDPPVEHREEETKSQAALDVGASGKEADDQDFDMFLRQDEEEKEHPIRVDSPQAKRIAFDALPQVWSGKISMPLDSTIPQEVALVARQVGGRTLGGESPLWRTLFPVDHLRIDGRVPVDKSAEYLTQTRLNAAKELIAVALSPASESSSIAFDTLTKHLIAKGRHGLVFPWGSRPKEHHPGRELYIIPLLSTDSVPEYMELLDDLQLPKVRSSNFLIGIWVLNKGKLAPPPKTYTPTLPTPTPAPDSAPVPVSLPSNNTPQIPILPHTTPNSAMSPFQLPTSASTPSQTIPSDALSSEIASLTPEQIQLMLRTLQATSQPQSGQPSQPSPPINIPQVSLQPWASPSSGYPPSYPQGPPPAGYSPPRPPKQYSPSHDSYAEYPHGQYDSFDRGGGRGGGDRGPRHRGGRGRNTRGFERSRDGGWKNRGRGRGGASSPSQDRGRWGGGPPSQQWG</sequence>
<protein>
    <recommendedName>
        <fullName evidence="3">Transcription factor BYE1</fullName>
    </recommendedName>
</protein>
<dbReference type="PANTHER" id="PTHR11477">
    <property type="entry name" value="TRANSCRIPTION FACTOR S-II ZINC FINGER DOMAIN-CONTAINING PROTEIN"/>
    <property type="match status" value="1"/>
</dbReference>
<evidence type="ECO:0000256" key="4">
    <source>
        <dbReference type="ARBA" id="ARBA00022723"/>
    </source>
</evidence>
<evidence type="ECO:0000256" key="1">
    <source>
        <dbReference type="ARBA" id="ARBA00002311"/>
    </source>
</evidence>
<keyword evidence="13" id="KW-1185">Reference proteome</keyword>